<dbReference type="EMBL" id="CP001097">
    <property type="protein sequence ID" value="ACD89372.1"/>
    <property type="molecule type" value="Genomic_DNA"/>
</dbReference>
<sequence length="576" mass="66645">MNYFFKIIKSLKKNKKTKKTENGESRLIKSAIRRLEHHEEYYNAINNYKSNKLAGKNKIVVFTAIVDQYDTLKMPEYINDQYDYIVFTDCEIEDSGIWQIRPITYFDEDPTKTARYIKTHPHILLSEYDIAIWIDANIMIINDFHDIVDNFISSDLLLGAIPHPNRNSIYEEISACRKRNKDNLKIMELQVTKYKSENFFHDDLIETNLMIFLIHNNKLIDFLNLWWNEIHYFSRRDQLSINYALYKTNVIWHRIMDQPYSARNHPSFAYIAHDMNTGPSKILNNNLHFKKSDPYSGESYSQAKEKILDDQSKTGIDIIIYIHNNPDQAKKCLDSVNHKRTHNNQRAIIIDDASNNQTQSFLKESASQFEWVTLLHNQEMQGYAKSINKGLSTSKSDFIIILDCSSTVTDGWAEKMADAAFSNKGIGIVGTMTDAAGYLSIPCNNFSADHMNKLCEQWSTAEILPRVLFINSFCFGITRALLNSIGFLNENINDSNQNPVYEYCFMASSAGFEIVIATNTYVANFFFEEKSKPTDTDKTYIRASKSFDANKILTNIQNKGKDYIALYDKLSTYISE</sequence>
<dbReference type="GO" id="GO:0016757">
    <property type="term" value="F:glycosyltransferase activity"/>
    <property type="evidence" value="ECO:0007669"/>
    <property type="project" value="UniProtKB-KW"/>
</dbReference>
<dbReference type="InterPro" id="IPR001173">
    <property type="entry name" value="Glyco_trans_2-like"/>
</dbReference>
<gene>
    <name evidence="6" type="ordered locus">Clim_0278</name>
</gene>
<evidence type="ECO:0000259" key="5">
    <source>
        <dbReference type="Pfam" id="PF04765"/>
    </source>
</evidence>
<dbReference type="PANTHER" id="PTHR43179">
    <property type="entry name" value="RHAMNOSYLTRANSFERASE WBBL"/>
    <property type="match status" value="1"/>
</dbReference>
<accession>B3EF89</accession>
<proteinExistence type="inferred from homology"/>
<evidence type="ECO:0000256" key="3">
    <source>
        <dbReference type="ARBA" id="ARBA00022679"/>
    </source>
</evidence>
<dbReference type="KEGG" id="cli:Clim_0278"/>
<dbReference type="InterPro" id="IPR048354">
    <property type="entry name" value="TOD1_MUCI70_glycTrfase_dom"/>
</dbReference>
<dbReference type="InterPro" id="IPR029044">
    <property type="entry name" value="Nucleotide-diphossugar_trans"/>
</dbReference>
<dbReference type="OrthoDB" id="396512at2"/>
<dbReference type="Pfam" id="PF04765">
    <property type="entry name" value="TOD1_MUCI70"/>
    <property type="match status" value="1"/>
</dbReference>
<dbReference type="SUPFAM" id="SSF53448">
    <property type="entry name" value="Nucleotide-diphospho-sugar transferases"/>
    <property type="match status" value="1"/>
</dbReference>
<dbReference type="AlphaFoldDB" id="B3EF89"/>
<evidence type="ECO:0000313" key="6">
    <source>
        <dbReference type="EMBL" id="ACD89372.1"/>
    </source>
</evidence>
<feature type="domain" description="TOD1/MUCI70 glycosyltransferase-like" evidence="5">
    <location>
        <begin position="49"/>
        <end position="249"/>
    </location>
</feature>
<organism evidence="6 7">
    <name type="scientific">Chlorobium limicola (strain DSM 245 / NBRC 103803 / 6330)</name>
    <dbReference type="NCBI Taxonomy" id="290315"/>
    <lineage>
        <taxon>Bacteria</taxon>
        <taxon>Pseudomonadati</taxon>
        <taxon>Chlorobiota</taxon>
        <taxon>Chlorobiia</taxon>
        <taxon>Chlorobiales</taxon>
        <taxon>Chlorobiaceae</taxon>
        <taxon>Chlorobium/Pelodictyon group</taxon>
        <taxon>Chlorobium</taxon>
    </lineage>
</organism>
<evidence type="ECO:0000256" key="2">
    <source>
        <dbReference type="ARBA" id="ARBA00022676"/>
    </source>
</evidence>
<dbReference type="Pfam" id="PF00535">
    <property type="entry name" value="Glycos_transf_2"/>
    <property type="match status" value="1"/>
</dbReference>
<dbReference type="Gene3D" id="3.90.550.10">
    <property type="entry name" value="Spore Coat Polysaccharide Biosynthesis Protein SpsA, Chain A"/>
    <property type="match status" value="1"/>
</dbReference>
<evidence type="ECO:0000259" key="4">
    <source>
        <dbReference type="Pfam" id="PF00535"/>
    </source>
</evidence>
<dbReference type="RefSeq" id="WP_012465253.1">
    <property type="nucleotide sequence ID" value="NC_010803.1"/>
</dbReference>
<evidence type="ECO:0000313" key="7">
    <source>
        <dbReference type="Proteomes" id="UP000008841"/>
    </source>
</evidence>
<dbReference type="CAZy" id="GT2">
    <property type="family name" value="Glycosyltransferase Family 2"/>
</dbReference>
<reference evidence="6 7" key="1">
    <citation type="submission" date="2008-05" db="EMBL/GenBank/DDBJ databases">
        <title>Complete sequence of Chlorobium limicola DSM 245.</title>
        <authorList>
            <consortium name="US DOE Joint Genome Institute"/>
            <person name="Lucas S."/>
            <person name="Copeland A."/>
            <person name="Lapidus A."/>
            <person name="Glavina del Rio T."/>
            <person name="Dalin E."/>
            <person name="Tice H."/>
            <person name="Bruce D."/>
            <person name="Goodwin L."/>
            <person name="Pitluck S."/>
            <person name="Schmutz J."/>
            <person name="Larimer F."/>
            <person name="Land M."/>
            <person name="Hauser L."/>
            <person name="Kyrpides N."/>
            <person name="Ovchinnikova G."/>
            <person name="Zhao F."/>
            <person name="Li T."/>
            <person name="Liu Z."/>
            <person name="Overmann J."/>
            <person name="Bryant D.A."/>
            <person name="Richardson P."/>
        </authorList>
    </citation>
    <scope>NUCLEOTIDE SEQUENCE [LARGE SCALE GENOMIC DNA]</scope>
    <source>
        <strain evidence="7">DSM 245 / NBRC 103803 / 6330</strain>
    </source>
</reference>
<dbReference type="STRING" id="290315.Clim_0278"/>
<dbReference type="eggNOG" id="COG1216">
    <property type="taxonomic scope" value="Bacteria"/>
</dbReference>
<dbReference type="Proteomes" id="UP000008841">
    <property type="component" value="Chromosome"/>
</dbReference>
<keyword evidence="2" id="KW-0328">Glycosyltransferase</keyword>
<protein>
    <submittedName>
        <fullName evidence="6">Glycosyl transferase family 2</fullName>
    </submittedName>
</protein>
<comment type="similarity">
    <text evidence="1">Belongs to the glycosyltransferase 2 family.</text>
</comment>
<dbReference type="eggNOG" id="COG0457">
    <property type="taxonomic scope" value="Bacteria"/>
</dbReference>
<evidence type="ECO:0000256" key="1">
    <source>
        <dbReference type="ARBA" id="ARBA00006739"/>
    </source>
</evidence>
<keyword evidence="3 6" id="KW-0808">Transferase</keyword>
<feature type="domain" description="Glycosyltransferase 2-like" evidence="4">
    <location>
        <begin position="318"/>
        <end position="431"/>
    </location>
</feature>
<dbReference type="HOGENOM" id="CLU_025867_0_0_10"/>
<name>B3EF89_CHLL2</name>
<dbReference type="PANTHER" id="PTHR43179:SF12">
    <property type="entry name" value="GALACTOFURANOSYLTRANSFERASE GLFT2"/>
    <property type="match status" value="1"/>
</dbReference>